<dbReference type="CDD" id="cd04301">
    <property type="entry name" value="NAT_SF"/>
    <property type="match status" value="1"/>
</dbReference>
<dbReference type="PANTHER" id="PTHR43877">
    <property type="entry name" value="AMINOALKYLPHOSPHONATE N-ACETYLTRANSFERASE-RELATED-RELATED"/>
    <property type="match status" value="1"/>
</dbReference>
<dbReference type="EMBL" id="JAGPXC010000001">
    <property type="protein sequence ID" value="KAH6660205.1"/>
    <property type="molecule type" value="Genomic_DNA"/>
</dbReference>
<evidence type="ECO:0000256" key="2">
    <source>
        <dbReference type="ARBA" id="ARBA00023315"/>
    </source>
</evidence>
<organism evidence="4 5">
    <name type="scientific">Truncatella angustata</name>
    <dbReference type="NCBI Taxonomy" id="152316"/>
    <lineage>
        <taxon>Eukaryota</taxon>
        <taxon>Fungi</taxon>
        <taxon>Dikarya</taxon>
        <taxon>Ascomycota</taxon>
        <taxon>Pezizomycotina</taxon>
        <taxon>Sordariomycetes</taxon>
        <taxon>Xylariomycetidae</taxon>
        <taxon>Amphisphaeriales</taxon>
        <taxon>Sporocadaceae</taxon>
        <taxon>Truncatella</taxon>
    </lineage>
</organism>
<dbReference type="GO" id="GO:0016747">
    <property type="term" value="F:acyltransferase activity, transferring groups other than amino-acyl groups"/>
    <property type="evidence" value="ECO:0007669"/>
    <property type="project" value="InterPro"/>
</dbReference>
<sequence length="206" mass="21832">MTINSNNILATTTVPTPPVTPAPDPIAGVQLLGTIAVTKAVKQDAPAMATIGGATFTATFGHSVSKEDLEEFLTTTYSAEAVAAEFAEPKKTWLAAKTSGGKVVGIAQLLRGATHSSIDAPANEVAEMQKVYVDASVHGQGIGSKLISAVEQLAREEGLTQLWLTVWEENLKAQKLYNRLGYKKTGEIDFATGTCIQTDHVLVKHL</sequence>
<dbReference type="OrthoDB" id="9975416at2759"/>
<dbReference type="Gene3D" id="3.40.630.30">
    <property type="match status" value="1"/>
</dbReference>
<dbReference type="SUPFAM" id="SSF55729">
    <property type="entry name" value="Acyl-CoA N-acyltransferases (Nat)"/>
    <property type="match status" value="1"/>
</dbReference>
<evidence type="ECO:0000256" key="1">
    <source>
        <dbReference type="ARBA" id="ARBA00022679"/>
    </source>
</evidence>
<reference evidence="4" key="1">
    <citation type="journal article" date="2021" name="Nat. Commun.">
        <title>Genetic determinants of endophytism in the Arabidopsis root mycobiome.</title>
        <authorList>
            <person name="Mesny F."/>
            <person name="Miyauchi S."/>
            <person name="Thiergart T."/>
            <person name="Pickel B."/>
            <person name="Atanasova L."/>
            <person name="Karlsson M."/>
            <person name="Huettel B."/>
            <person name="Barry K.W."/>
            <person name="Haridas S."/>
            <person name="Chen C."/>
            <person name="Bauer D."/>
            <person name="Andreopoulos W."/>
            <person name="Pangilinan J."/>
            <person name="LaButti K."/>
            <person name="Riley R."/>
            <person name="Lipzen A."/>
            <person name="Clum A."/>
            <person name="Drula E."/>
            <person name="Henrissat B."/>
            <person name="Kohler A."/>
            <person name="Grigoriev I.V."/>
            <person name="Martin F.M."/>
            <person name="Hacquard S."/>
        </authorList>
    </citation>
    <scope>NUCLEOTIDE SEQUENCE</scope>
    <source>
        <strain evidence="4">MPI-SDFR-AT-0073</strain>
    </source>
</reference>
<dbReference type="GeneID" id="70130332"/>
<dbReference type="InterPro" id="IPR000182">
    <property type="entry name" value="GNAT_dom"/>
</dbReference>
<dbReference type="PROSITE" id="PS51186">
    <property type="entry name" value="GNAT"/>
    <property type="match status" value="1"/>
</dbReference>
<comment type="caution">
    <text evidence="4">The sequence shown here is derived from an EMBL/GenBank/DDBJ whole genome shotgun (WGS) entry which is preliminary data.</text>
</comment>
<keyword evidence="5" id="KW-1185">Reference proteome</keyword>
<gene>
    <name evidence="4" type="ORF">BKA67DRAFT_547272</name>
</gene>
<name>A0A9P8UXJ5_9PEZI</name>
<dbReference type="InterPro" id="IPR016181">
    <property type="entry name" value="Acyl_CoA_acyltransferase"/>
</dbReference>
<evidence type="ECO:0000259" key="3">
    <source>
        <dbReference type="PROSITE" id="PS51186"/>
    </source>
</evidence>
<evidence type="ECO:0000313" key="4">
    <source>
        <dbReference type="EMBL" id="KAH6660205.1"/>
    </source>
</evidence>
<dbReference type="Pfam" id="PF00583">
    <property type="entry name" value="Acetyltransf_1"/>
    <property type="match status" value="1"/>
</dbReference>
<dbReference type="RefSeq" id="XP_045964336.1">
    <property type="nucleotide sequence ID" value="XM_046101440.1"/>
</dbReference>
<keyword evidence="2" id="KW-0012">Acyltransferase</keyword>
<dbReference type="Proteomes" id="UP000758603">
    <property type="component" value="Unassembled WGS sequence"/>
</dbReference>
<proteinExistence type="predicted"/>
<accession>A0A9P8UXJ5</accession>
<dbReference type="AlphaFoldDB" id="A0A9P8UXJ5"/>
<keyword evidence="1" id="KW-0808">Transferase</keyword>
<dbReference type="InterPro" id="IPR050832">
    <property type="entry name" value="Bact_Acetyltransf"/>
</dbReference>
<protein>
    <submittedName>
        <fullName evidence="4">Acyl-CoA N-acyltransferase</fullName>
    </submittedName>
</protein>
<evidence type="ECO:0000313" key="5">
    <source>
        <dbReference type="Proteomes" id="UP000758603"/>
    </source>
</evidence>
<feature type="domain" description="N-acetyltransferase" evidence="3">
    <location>
        <begin position="35"/>
        <end position="206"/>
    </location>
</feature>